<dbReference type="InterPro" id="IPR007627">
    <property type="entry name" value="RNA_pol_sigma70_r2"/>
</dbReference>
<evidence type="ECO:0000256" key="3">
    <source>
        <dbReference type="ARBA" id="ARBA00023082"/>
    </source>
</evidence>
<dbReference type="InterPro" id="IPR014284">
    <property type="entry name" value="RNA_pol_sigma-70_dom"/>
</dbReference>
<keyword evidence="8" id="KW-1185">Reference proteome</keyword>
<protein>
    <submittedName>
        <fullName evidence="7">RNA polymerase sigma factor</fullName>
    </submittedName>
</protein>
<accession>A0ABV9SXN4</accession>
<evidence type="ECO:0000259" key="5">
    <source>
        <dbReference type="Pfam" id="PF04542"/>
    </source>
</evidence>
<dbReference type="InterPro" id="IPR013325">
    <property type="entry name" value="RNA_pol_sigma_r2"/>
</dbReference>
<evidence type="ECO:0000256" key="2">
    <source>
        <dbReference type="ARBA" id="ARBA00023015"/>
    </source>
</evidence>
<dbReference type="CDD" id="cd06171">
    <property type="entry name" value="Sigma70_r4"/>
    <property type="match status" value="1"/>
</dbReference>
<proteinExistence type="inferred from homology"/>
<dbReference type="InterPro" id="IPR013249">
    <property type="entry name" value="RNA_pol_sigma70_r4_t2"/>
</dbReference>
<keyword evidence="3" id="KW-0731">Sigma factor</keyword>
<dbReference type="SUPFAM" id="SSF88946">
    <property type="entry name" value="Sigma2 domain of RNA polymerase sigma factors"/>
    <property type="match status" value="1"/>
</dbReference>
<dbReference type="PANTHER" id="PTHR43133:SF46">
    <property type="entry name" value="RNA POLYMERASE SIGMA-70 FACTOR ECF SUBFAMILY"/>
    <property type="match status" value="1"/>
</dbReference>
<keyword evidence="4" id="KW-0804">Transcription</keyword>
<dbReference type="InterPro" id="IPR014327">
    <property type="entry name" value="RNA_pol_sigma70_bacteroid"/>
</dbReference>
<dbReference type="EMBL" id="JBHSJJ010000002">
    <property type="protein sequence ID" value="MFC4870969.1"/>
    <property type="molecule type" value="Genomic_DNA"/>
</dbReference>
<keyword evidence="2" id="KW-0805">Transcription regulation</keyword>
<dbReference type="InterPro" id="IPR036388">
    <property type="entry name" value="WH-like_DNA-bd_sf"/>
</dbReference>
<evidence type="ECO:0000256" key="1">
    <source>
        <dbReference type="ARBA" id="ARBA00010641"/>
    </source>
</evidence>
<sequence length="188" mass="22684">MKNYRTHNDQELLLLIKDREDHRAFEEIYHRHFNPIFRYVYKIMQDKETAEDLVQNIFFDLWKNHAVHGIQALRPYLFGAARNQIAKEIRRNRWNKEQLAFLENTLGVRSTDEYIAELETRLRIETVTDRLPEKCRNVFELSRYKQLSNKEIAQKLGISVFTVENHIKKALYHLRQSIELVVILFLLK</sequence>
<dbReference type="RefSeq" id="WP_377062002.1">
    <property type="nucleotide sequence ID" value="NZ_JBHSJJ010000002.1"/>
</dbReference>
<dbReference type="NCBIfam" id="TIGR02985">
    <property type="entry name" value="Sig70_bacteroi1"/>
    <property type="match status" value="1"/>
</dbReference>
<dbReference type="Gene3D" id="1.10.1740.10">
    <property type="match status" value="1"/>
</dbReference>
<feature type="domain" description="RNA polymerase sigma-70 region 2" evidence="5">
    <location>
        <begin position="28"/>
        <end position="94"/>
    </location>
</feature>
<dbReference type="InterPro" id="IPR013324">
    <property type="entry name" value="RNA_pol_sigma_r3/r4-like"/>
</dbReference>
<evidence type="ECO:0000256" key="4">
    <source>
        <dbReference type="ARBA" id="ARBA00023163"/>
    </source>
</evidence>
<comment type="caution">
    <text evidence="7">The sequence shown here is derived from an EMBL/GenBank/DDBJ whole genome shotgun (WGS) entry which is preliminary data.</text>
</comment>
<evidence type="ECO:0000313" key="8">
    <source>
        <dbReference type="Proteomes" id="UP001595818"/>
    </source>
</evidence>
<dbReference type="Pfam" id="PF08281">
    <property type="entry name" value="Sigma70_r4_2"/>
    <property type="match status" value="1"/>
</dbReference>
<evidence type="ECO:0000259" key="6">
    <source>
        <dbReference type="Pfam" id="PF08281"/>
    </source>
</evidence>
<feature type="domain" description="RNA polymerase sigma factor 70 region 4 type 2" evidence="6">
    <location>
        <begin position="122"/>
        <end position="174"/>
    </location>
</feature>
<comment type="similarity">
    <text evidence="1">Belongs to the sigma-70 factor family. ECF subfamily.</text>
</comment>
<name>A0ABV9SXN4_9BACT</name>
<dbReference type="Proteomes" id="UP001595818">
    <property type="component" value="Unassembled WGS sequence"/>
</dbReference>
<dbReference type="NCBIfam" id="TIGR02937">
    <property type="entry name" value="sigma70-ECF"/>
    <property type="match status" value="1"/>
</dbReference>
<dbReference type="SUPFAM" id="SSF88659">
    <property type="entry name" value="Sigma3 and sigma4 domains of RNA polymerase sigma factors"/>
    <property type="match status" value="1"/>
</dbReference>
<dbReference type="Gene3D" id="1.10.10.10">
    <property type="entry name" value="Winged helix-like DNA-binding domain superfamily/Winged helix DNA-binding domain"/>
    <property type="match status" value="1"/>
</dbReference>
<dbReference type="Pfam" id="PF04542">
    <property type="entry name" value="Sigma70_r2"/>
    <property type="match status" value="1"/>
</dbReference>
<dbReference type="PANTHER" id="PTHR43133">
    <property type="entry name" value="RNA POLYMERASE ECF-TYPE SIGMA FACTO"/>
    <property type="match status" value="1"/>
</dbReference>
<dbReference type="InterPro" id="IPR039425">
    <property type="entry name" value="RNA_pol_sigma-70-like"/>
</dbReference>
<organism evidence="7 8">
    <name type="scientific">Negadavirga shengliensis</name>
    <dbReference type="NCBI Taxonomy" id="1389218"/>
    <lineage>
        <taxon>Bacteria</taxon>
        <taxon>Pseudomonadati</taxon>
        <taxon>Bacteroidota</taxon>
        <taxon>Cytophagia</taxon>
        <taxon>Cytophagales</taxon>
        <taxon>Cyclobacteriaceae</taxon>
        <taxon>Negadavirga</taxon>
    </lineage>
</organism>
<evidence type="ECO:0000313" key="7">
    <source>
        <dbReference type="EMBL" id="MFC4870969.1"/>
    </source>
</evidence>
<reference evidence="8" key="1">
    <citation type="journal article" date="2019" name="Int. J. Syst. Evol. Microbiol.">
        <title>The Global Catalogue of Microorganisms (GCM) 10K type strain sequencing project: providing services to taxonomists for standard genome sequencing and annotation.</title>
        <authorList>
            <consortium name="The Broad Institute Genomics Platform"/>
            <consortium name="The Broad Institute Genome Sequencing Center for Infectious Disease"/>
            <person name="Wu L."/>
            <person name="Ma J."/>
        </authorList>
    </citation>
    <scope>NUCLEOTIDE SEQUENCE [LARGE SCALE GENOMIC DNA]</scope>
    <source>
        <strain evidence="8">CGMCC 4.7466</strain>
    </source>
</reference>
<gene>
    <name evidence="7" type="ORF">ACFPFU_04670</name>
</gene>